<keyword evidence="1" id="KW-0805">Transcription regulation</keyword>
<evidence type="ECO:0000256" key="1">
    <source>
        <dbReference type="ARBA" id="ARBA00023015"/>
    </source>
</evidence>
<sequence length="270" mass="28444">MQNVLNALRVLDEVAARQPVGVSDLARAVELPKSTVQRALLTLREAGWLRQTASGTAGRWVLTTKPLLLGRHASGELGLRDVAVPVMEDLRGRCDETVHLAVPEGGKVVLIERLETSQPVRIILPLGKNLPLHASANGKAVLAASTPEEIERHLTEELPRFTETTVTDADALREELAAIRARGYATNDGEWRTDVSATASAVLGPSGHPVASLSINIPSSRLTSESRAAHAELVREAAERIGAALGGGHGGRPGGTSGGRPGGGHSRRTP</sequence>
<evidence type="ECO:0000259" key="5">
    <source>
        <dbReference type="PROSITE" id="PS51077"/>
    </source>
</evidence>
<evidence type="ECO:0000259" key="6">
    <source>
        <dbReference type="PROSITE" id="PS51078"/>
    </source>
</evidence>
<evidence type="ECO:0000256" key="3">
    <source>
        <dbReference type="ARBA" id="ARBA00023163"/>
    </source>
</evidence>
<dbReference type="Gene3D" id="1.10.10.10">
    <property type="entry name" value="Winged helix-like DNA-binding domain superfamily/Winged helix DNA-binding domain"/>
    <property type="match status" value="1"/>
</dbReference>
<evidence type="ECO:0000313" key="8">
    <source>
        <dbReference type="Proteomes" id="UP001500016"/>
    </source>
</evidence>
<protein>
    <submittedName>
        <fullName evidence="7">IclR family transcriptional regulator</fullName>
    </submittedName>
</protein>
<evidence type="ECO:0000313" key="7">
    <source>
        <dbReference type="EMBL" id="GAA2083310.1"/>
    </source>
</evidence>
<dbReference type="InterPro" id="IPR036388">
    <property type="entry name" value="WH-like_DNA-bd_sf"/>
</dbReference>
<dbReference type="PROSITE" id="PS51077">
    <property type="entry name" value="HTH_ICLR"/>
    <property type="match status" value="1"/>
</dbReference>
<dbReference type="SUPFAM" id="SSF55781">
    <property type="entry name" value="GAF domain-like"/>
    <property type="match status" value="1"/>
</dbReference>
<keyword evidence="2" id="KW-0238">DNA-binding</keyword>
<dbReference type="SUPFAM" id="SSF46785">
    <property type="entry name" value="Winged helix' DNA-binding domain"/>
    <property type="match status" value="1"/>
</dbReference>
<feature type="compositionally biased region" description="Gly residues" evidence="4">
    <location>
        <begin position="244"/>
        <end position="264"/>
    </location>
</feature>
<dbReference type="EMBL" id="BAAAPE010000011">
    <property type="protein sequence ID" value="GAA2083310.1"/>
    <property type="molecule type" value="Genomic_DNA"/>
</dbReference>
<dbReference type="RefSeq" id="WP_344530691.1">
    <property type="nucleotide sequence ID" value="NZ_BAAAPE010000011.1"/>
</dbReference>
<dbReference type="PANTHER" id="PTHR30136:SF24">
    <property type="entry name" value="HTH-TYPE TRANSCRIPTIONAL REPRESSOR ALLR"/>
    <property type="match status" value="1"/>
</dbReference>
<dbReference type="Pfam" id="PF09339">
    <property type="entry name" value="HTH_IclR"/>
    <property type="match status" value="1"/>
</dbReference>
<dbReference type="PROSITE" id="PS51078">
    <property type="entry name" value="ICLR_ED"/>
    <property type="match status" value="1"/>
</dbReference>
<organism evidence="7 8">
    <name type="scientific">Streptomyces albiaxialis</name>
    <dbReference type="NCBI Taxonomy" id="329523"/>
    <lineage>
        <taxon>Bacteria</taxon>
        <taxon>Bacillati</taxon>
        <taxon>Actinomycetota</taxon>
        <taxon>Actinomycetes</taxon>
        <taxon>Kitasatosporales</taxon>
        <taxon>Streptomycetaceae</taxon>
        <taxon>Streptomyces</taxon>
    </lineage>
</organism>
<feature type="region of interest" description="Disordered" evidence="4">
    <location>
        <begin position="240"/>
        <end position="270"/>
    </location>
</feature>
<dbReference type="InterPro" id="IPR036390">
    <property type="entry name" value="WH_DNA-bd_sf"/>
</dbReference>
<feature type="domain" description="HTH iclR-type" evidence="5">
    <location>
        <begin position="1"/>
        <end position="64"/>
    </location>
</feature>
<proteinExistence type="predicted"/>
<dbReference type="InterPro" id="IPR029016">
    <property type="entry name" value="GAF-like_dom_sf"/>
</dbReference>
<comment type="caution">
    <text evidence="7">The sequence shown here is derived from an EMBL/GenBank/DDBJ whole genome shotgun (WGS) entry which is preliminary data.</text>
</comment>
<dbReference type="Gene3D" id="3.30.450.40">
    <property type="match status" value="1"/>
</dbReference>
<dbReference type="Pfam" id="PF01614">
    <property type="entry name" value="IclR_C"/>
    <property type="match status" value="1"/>
</dbReference>
<evidence type="ECO:0000256" key="4">
    <source>
        <dbReference type="SAM" id="MobiDB-lite"/>
    </source>
</evidence>
<keyword evidence="3" id="KW-0804">Transcription</keyword>
<keyword evidence="8" id="KW-1185">Reference proteome</keyword>
<dbReference type="InterPro" id="IPR050707">
    <property type="entry name" value="HTH_MetabolicPath_Reg"/>
</dbReference>
<dbReference type="Proteomes" id="UP001500016">
    <property type="component" value="Unassembled WGS sequence"/>
</dbReference>
<evidence type="ECO:0000256" key="2">
    <source>
        <dbReference type="ARBA" id="ARBA00023125"/>
    </source>
</evidence>
<dbReference type="PANTHER" id="PTHR30136">
    <property type="entry name" value="HELIX-TURN-HELIX TRANSCRIPTIONAL REGULATOR, ICLR FAMILY"/>
    <property type="match status" value="1"/>
</dbReference>
<dbReference type="SMART" id="SM00346">
    <property type="entry name" value="HTH_ICLR"/>
    <property type="match status" value="1"/>
</dbReference>
<reference evidence="7 8" key="1">
    <citation type="journal article" date="2019" name="Int. J. Syst. Evol. Microbiol.">
        <title>The Global Catalogue of Microorganisms (GCM) 10K type strain sequencing project: providing services to taxonomists for standard genome sequencing and annotation.</title>
        <authorList>
            <consortium name="The Broad Institute Genomics Platform"/>
            <consortium name="The Broad Institute Genome Sequencing Center for Infectious Disease"/>
            <person name="Wu L."/>
            <person name="Ma J."/>
        </authorList>
    </citation>
    <scope>NUCLEOTIDE SEQUENCE [LARGE SCALE GENOMIC DNA]</scope>
    <source>
        <strain evidence="7 8">JCM 15478</strain>
    </source>
</reference>
<feature type="domain" description="IclR-ED" evidence="6">
    <location>
        <begin position="65"/>
        <end position="247"/>
    </location>
</feature>
<name>A0ABN2W4P3_9ACTN</name>
<gene>
    <name evidence="7" type="ORF">GCM10009801_43680</name>
</gene>
<dbReference type="InterPro" id="IPR014757">
    <property type="entry name" value="Tscrpt_reg_IclR_C"/>
</dbReference>
<dbReference type="InterPro" id="IPR005471">
    <property type="entry name" value="Tscrpt_reg_IclR_N"/>
</dbReference>
<accession>A0ABN2W4P3</accession>